<dbReference type="GO" id="GO:0003964">
    <property type="term" value="F:RNA-directed DNA polymerase activity"/>
    <property type="evidence" value="ECO:0007669"/>
    <property type="project" value="UniProtKB-KW"/>
</dbReference>
<dbReference type="InterPro" id="IPR056924">
    <property type="entry name" value="SH3_Tf2-1"/>
</dbReference>
<keyword evidence="3" id="KW-0808">Transferase</keyword>
<name>A0A699UB79_TANCI</name>
<dbReference type="AlphaFoldDB" id="A0A699UB79"/>
<protein>
    <submittedName>
        <fullName evidence="3">Putative reverse transcriptase domain-containing protein</fullName>
    </submittedName>
</protein>
<evidence type="ECO:0000259" key="2">
    <source>
        <dbReference type="Pfam" id="PF24626"/>
    </source>
</evidence>
<organism evidence="3">
    <name type="scientific">Tanacetum cinerariifolium</name>
    <name type="common">Dalmatian daisy</name>
    <name type="synonym">Chrysanthemum cinerariifolium</name>
    <dbReference type="NCBI Taxonomy" id="118510"/>
    <lineage>
        <taxon>Eukaryota</taxon>
        <taxon>Viridiplantae</taxon>
        <taxon>Streptophyta</taxon>
        <taxon>Embryophyta</taxon>
        <taxon>Tracheophyta</taxon>
        <taxon>Spermatophyta</taxon>
        <taxon>Magnoliopsida</taxon>
        <taxon>eudicotyledons</taxon>
        <taxon>Gunneridae</taxon>
        <taxon>Pentapetalae</taxon>
        <taxon>asterids</taxon>
        <taxon>campanulids</taxon>
        <taxon>Asterales</taxon>
        <taxon>Asteraceae</taxon>
        <taxon>Asteroideae</taxon>
        <taxon>Anthemideae</taxon>
        <taxon>Anthemidinae</taxon>
        <taxon>Tanacetum</taxon>
    </lineage>
</organism>
<sequence length="177" mass="21031">NRKDSLDQAAQDRQKNCADRKRNPMEFEIRDRVMLKVLPWKGFVRFGKQGKLNPRYVGPFKVLAKVGKVAYKLELPQELSRVHHIFHVSNLKKCYSNEPLVMPLEGVHIDDMLQFVEEPIEIIEREIKRLKRSRIPLVKVRWNSRQGPEFTWERKDSFKKKYPHLFTNRTSSSTTRS</sequence>
<evidence type="ECO:0000256" key="1">
    <source>
        <dbReference type="SAM" id="MobiDB-lite"/>
    </source>
</evidence>
<keyword evidence="3" id="KW-0548">Nucleotidyltransferase</keyword>
<keyword evidence="3" id="KW-0695">RNA-directed DNA polymerase</keyword>
<evidence type="ECO:0000313" key="3">
    <source>
        <dbReference type="EMBL" id="GFD20435.1"/>
    </source>
</evidence>
<dbReference type="PANTHER" id="PTHR46148:SF59">
    <property type="entry name" value="NUCLEOTIDYLTRANSFERASE, RIBONUCLEASE H"/>
    <property type="match status" value="1"/>
</dbReference>
<feature type="non-terminal residue" evidence="3">
    <location>
        <position position="1"/>
    </location>
</feature>
<feature type="region of interest" description="Disordered" evidence="1">
    <location>
        <begin position="1"/>
        <end position="22"/>
    </location>
</feature>
<feature type="domain" description="Tf2-1-like SH3-like" evidence="2">
    <location>
        <begin position="31"/>
        <end position="94"/>
    </location>
</feature>
<dbReference type="PANTHER" id="PTHR46148">
    <property type="entry name" value="CHROMO DOMAIN-CONTAINING PROTEIN"/>
    <property type="match status" value="1"/>
</dbReference>
<dbReference type="EMBL" id="BKCJ011322108">
    <property type="protein sequence ID" value="GFD20435.1"/>
    <property type="molecule type" value="Genomic_DNA"/>
</dbReference>
<gene>
    <name evidence="3" type="ORF">Tci_892404</name>
</gene>
<proteinExistence type="predicted"/>
<comment type="caution">
    <text evidence="3">The sequence shown here is derived from an EMBL/GenBank/DDBJ whole genome shotgun (WGS) entry which is preliminary data.</text>
</comment>
<dbReference type="Pfam" id="PF24626">
    <property type="entry name" value="SH3_Tf2-1"/>
    <property type="match status" value="1"/>
</dbReference>
<reference evidence="3" key="1">
    <citation type="journal article" date="2019" name="Sci. Rep.">
        <title>Draft genome of Tanacetum cinerariifolium, the natural source of mosquito coil.</title>
        <authorList>
            <person name="Yamashiro T."/>
            <person name="Shiraishi A."/>
            <person name="Satake H."/>
            <person name="Nakayama K."/>
        </authorList>
    </citation>
    <scope>NUCLEOTIDE SEQUENCE</scope>
</reference>
<accession>A0A699UB79</accession>